<comment type="caution">
    <text evidence="4">The sequence shown here is derived from an EMBL/GenBank/DDBJ whole genome shotgun (WGS) entry which is preliminary data.</text>
</comment>
<evidence type="ECO:0000256" key="1">
    <source>
        <dbReference type="ARBA" id="ARBA00022729"/>
    </source>
</evidence>
<protein>
    <submittedName>
        <fullName evidence="4">Opacity protein-like surface antigen</fullName>
    </submittedName>
</protein>
<feature type="chain" id="PRO_5016268131" evidence="2">
    <location>
        <begin position="25"/>
        <end position="232"/>
    </location>
</feature>
<evidence type="ECO:0000313" key="5">
    <source>
        <dbReference type="Proteomes" id="UP000245396"/>
    </source>
</evidence>
<dbReference type="Pfam" id="PF13505">
    <property type="entry name" value="OMP_b-brl"/>
    <property type="match status" value="1"/>
</dbReference>
<evidence type="ECO:0000259" key="3">
    <source>
        <dbReference type="Pfam" id="PF13505"/>
    </source>
</evidence>
<name>A0A316BP84_PSESE</name>
<reference evidence="4 5" key="1">
    <citation type="submission" date="2018-05" db="EMBL/GenBank/DDBJ databases">
        <title>Genomic Encyclopedia of Type Strains, Phase IV (KMG-IV): sequencing the most valuable type-strain genomes for metagenomic binning, comparative biology and taxonomic classification.</title>
        <authorList>
            <person name="Goeker M."/>
        </authorList>
    </citation>
    <scope>NUCLEOTIDE SEQUENCE [LARGE SCALE GENOMIC DNA]</scope>
    <source>
        <strain evidence="4 5">DSM 6986</strain>
    </source>
</reference>
<gene>
    <name evidence="4" type="ORF">C7441_12130</name>
</gene>
<dbReference type="Proteomes" id="UP000245396">
    <property type="component" value="Unassembled WGS sequence"/>
</dbReference>
<sequence length="232" mass="25628">MRLQSRIFLPLAVAAVWHAGPAMAADYEPPIIVDEGPEYVPVEVGSGWYLRGDVNYNANRPAYKFTFLGEDTDNTRFGGDVGFGYHFTDYLRGDLTMGFVGSDKYGYDDGVNRIAAKNHVWSGLANGYVDLGTVAGLTPYVGAGVGVMYSRAKLDFDLPDLGIAGGGSDKQYRFAYALNAGLSYRFTPNTSVDLGYRYLSSPKMEYLDTDSLTIRKGVDYHQVRVGLRYDLW</sequence>
<dbReference type="InterPro" id="IPR011250">
    <property type="entry name" value="OMP/PagP_B-barrel"/>
</dbReference>
<keyword evidence="1 2" id="KW-0732">Signal</keyword>
<proteinExistence type="predicted"/>
<dbReference type="Gene3D" id="2.40.160.20">
    <property type="match status" value="1"/>
</dbReference>
<organism evidence="4 5">
    <name type="scientific">Pseudaminobacter salicylatoxidans</name>
    <dbReference type="NCBI Taxonomy" id="93369"/>
    <lineage>
        <taxon>Bacteria</taxon>
        <taxon>Pseudomonadati</taxon>
        <taxon>Pseudomonadota</taxon>
        <taxon>Alphaproteobacteria</taxon>
        <taxon>Hyphomicrobiales</taxon>
        <taxon>Phyllobacteriaceae</taxon>
        <taxon>Pseudaminobacter</taxon>
    </lineage>
</organism>
<evidence type="ECO:0000313" key="4">
    <source>
        <dbReference type="EMBL" id="PWJ75248.1"/>
    </source>
</evidence>
<feature type="domain" description="Outer membrane protein beta-barrel" evidence="3">
    <location>
        <begin position="46"/>
        <end position="229"/>
    </location>
</feature>
<dbReference type="SUPFAM" id="SSF56925">
    <property type="entry name" value="OMPA-like"/>
    <property type="match status" value="1"/>
</dbReference>
<evidence type="ECO:0000256" key="2">
    <source>
        <dbReference type="SAM" id="SignalP"/>
    </source>
</evidence>
<dbReference type="RefSeq" id="WP_244916221.1">
    <property type="nucleotide sequence ID" value="NZ_QGGG01000021.1"/>
</dbReference>
<keyword evidence="5" id="KW-1185">Reference proteome</keyword>
<dbReference type="EMBL" id="QGGG01000021">
    <property type="protein sequence ID" value="PWJ75248.1"/>
    <property type="molecule type" value="Genomic_DNA"/>
</dbReference>
<accession>A0A316BP84</accession>
<feature type="signal peptide" evidence="2">
    <location>
        <begin position="1"/>
        <end position="24"/>
    </location>
</feature>
<dbReference type="InterPro" id="IPR027385">
    <property type="entry name" value="Beta-barrel_OMP"/>
</dbReference>
<dbReference type="AlphaFoldDB" id="A0A316BP84"/>
<dbReference type="STRING" id="1192868.GCA_000304395_02451"/>